<feature type="transmembrane region" description="Helical" evidence="2">
    <location>
        <begin position="30"/>
        <end position="49"/>
    </location>
</feature>
<evidence type="ECO:0000256" key="2">
    <source>
        <dbReference type="SAM" id="Phobius"/>
    </source>
</evidence>
<dbReference type="EMBL" id="CP001016">
    <property type="protein sequence ID" value="ACB93737.1"/>
    <property type="molecule type" value="Genomic_DNA"/>
</dbReference>
<organism evidence="3 4">
    <name type="scientific">Beijerinckia indica subsp. indica (strain ATCC 9039 / DSM 1715 / NCIMB 8712)</name>
    <dbReference type="NCBI Taxonomy" id="395963"/>
    <lineage>
        <taxon>Bacteria</taxon>
        <taxon>Pseudomonadati</taxon>
        <taxon>Pseudomonadota</taxon>
        <taxon>Alphaproteobacteria</taxon>
        <taxon>Hyphomicrobiales</taxon>
        <taxon>Beijerinckiaceae</taxon>
        <taxon>Beijerinckia</taxon>
    </lineage>
</organism>
<reference evidence="3 4" key="2">
    <citation type="journal article" date="2010" name="J. Bacteriol.">
        <title>Complete genome sequence of Beijerinckia indica subsp. indica.</title>
        <authorList>
            <person name="Tamas I."/>
            <person name="Dedysh S.N."/>
            <person name="Liesack W."/>
            <person name="Stott M.B."/>
            <person name="Alam M."/>
            <person name="Murrell J.C."/>
            <person name="Dunfield P.F."/>
        </authorList>
    </citation>
    <scope>NUCLEOTIDE SEQUENCE [LARGE SCALE GENOMIC DNA]</scope>
    <source>
        <strain evidence="4">ATCC 9039 / DSM 1715 / NCIMB 8712</strain>
    </source>
</reference>
<dbReference type="OrthoDB" id="9963534at2"/>
<sequence length="73" mass="7813">MSIGDHKPSRLETGFLPAISPRLARRQFQISVALVVIIAVGVYALLASLNAPRHASDRPLSKRPAATPLLASQ</sequence>
<evidence type="ECO:0000313" key="4">
    <source>
        <dbReference type="Proteomes" id="UP000001695"/>
    </source>
</evidence>
<feature type="region of interest" description="Disordered" evidence="1">
    <location>
        <begin position="53"/>
        <end position="73"/>
    </location>
</feature>
<keyword evidence="2" id="KW-1133">Transmembrane helix</keyword>
<dbReference type="KEGG" id="bid:Bind_0078"/>
<name>B2IB37_BEII9</name>
<accession>B2IB37</accession>
<dbReference type="Proteomes" id="UP000001695">
    <property type="component" value="Chromosome"/>
</dbReference>
<dbReference type="AlphaFoldDB" id="B2IB37"/>
<keyword evidence="2" id="KW-0472">Membrane</keyword>
<dbReference type="RefSeq" id="WP_012383095.1">
    <property type="nucleotide sequence ID" value="NC_010581.1"/>
</dbReference>
<evidence type="ECO:0000313" key="3">
    <source>
        <dbReference type="EMBL" id="ACB93737.1"/>
    </source>
</evidence>
<reference evidence="4" key="1">
    <citation type="submission" date="2008-03" db="EMBL/GenBank/DDBJ databases">
        <title>Complete sequence of chromosome of Beijerinckia indica subsp. indica ATCC 9039.</title>
        <authorList>
            <consortium name="US DOE Joint Genome Institute"/>
            <person name="Copeland A."/>
            <person name="Lucas S."/>
            <person name="Lapidus A."/>
            <person name="Glavina del Rio T."/>
            <person name="Dalin E."/>
            <person name="Tice H."/>
            <person name="Bruce D."/>
            <person name="Goodwin L."/>
            <person name="Pitluck S."/>
            <person name="LaButti K."/>
            <person name="Schmutz J."/>
            <person name="Larimer F."/>
            <person name="Land M."/>
            <person name="Hauser L."/>
            <person name="Kyrpides N."/>
            <person name="Mikhailova N."/>
            <person name="Dunfield P.F."/>
            <person name="Dedysh S.N."/>
            <person name="Liesack W."/>
            <person name="Saw J.H."/>
            <person name="Alam M."/>
            <person name="Chen Y."/>
            <person name="Murrell J.C."/>
            <person name="Richardson P."/>
        </authorList>
    </citation>
    <scope>NUCLEOTIDE SEQUENCE [LARGE SCALE GENOMIC DNA]</scope>
    <source>
        <strain evidence="4">ATCC 9039 / DSM 1715 / NCIMB 8712</strain>
    </source>
</reference>
<keyword evidence="2" id="KW-0812">Transmembrane</keyword>
<gene>
    <name evidence="3" type="ordered locus">Bind_0078</name>
</gene>
<keyword evidence="4" id="KW-1185">Reference proteome</keyword>
<proteinExistence type="predicted"/>
<protein>
    <submittedName>
        <fullName evidence="3">Uncharacterized protein</fullName>
    </submittedName>
</protein>
<dbReference type="HOGENOM" id="CLU_2697138_0_0_5"/>
<evidence type="ECO:0000256" key="1">
    <source>
        <dbReference type="SAM" id="MobiDB-lite"/>
    </source>
</evidence>